<evidence type="ECO:0000256" key="1">
    <source>
        <dbReference type="SAM" id="MobiDB-lite"/>
    </source>
</evidence>
<dbReference type="EMBL" id="JAWDGP010004442">
    <property type="protein sequence ID" value="KAK3764372.1"/>
    <property type="molecule type" value="Genomic_DNA"/>
</dbReference>
<proteinExistence type="predicted"/>
<gene>
    <name evidence="2" type="ORF">RRG08_039968</name>
</gene>
<dbReference type="AlphaFoldDB" id="A0AAE1DBI3"/>
<feature type="region of interest" description="Disordered" evidence="1">
    <location>
        <begin position="1"/>
        <end position="26"/>
    </location>
</feature>
<evidence type="ECO:0000313" key="3">
    <source>
        <dbReference type="Proteomes" id="UP001283361"/>
    </source>
</evidence>
<evidence type="ECO:0000313" key="2">
    <source>
        <dbReference type="EMBL" id="KAK3764372.1"/>
    </source>
</evidence>
<keyword evidence="3" id="KW-1185">Reference proteome</keyword>
<name>A0AAE1DBI3_9GAST</name>
<reference evidence="2" key="1">
    <citation type="journal article" date="2023" name="G3 (Bethesda)">
        <title>A reference genome for the long-term kleptoplast-retaining sea slug Elysia crispata morphotype clarki.</title>
        <authorList>
            <person name="Eastman K.E."/>
            <person name="Pendleton A.L."/>
            <person name="Shaikh M.A."/>
            <person name="Suttiyut T."/>
            <person name="Ogas R."/>
            <person name="Tomko P."/>
            <person name="Gavelis G."/>
            <person name="Widhalm J.R."/>
            <person name="Wisecaver J.H."/>
        </authorList>
    </citation>
    <scope>NUCLEOTIDE SEQUENCE</scope>
    <source>
        <strain evidence="2">ECLA1</strain>
    </source>
</reference>
<dbReference type="Proteomes" id="UP001283361">
    <property type="component" value="Unassembled WGS sequence"/>
</dbReference>
<accession>A0AAE1DBI3</accession>
<comment type="caution">
    <text evidence="2">The sequence shown here is derived from an EMBL/GenBank/DDBJ whole genome shotgun (WGS) entry which is preliminary data.</text>
</comment>
<organism evidence="2 3">
    <name type="scientific">Elysia crispata</name>
    <name type="common">lettuce slug</name>
    <dbReference type="NCBI Taxonomy" id="231223"/>
    <lineage>
        <taxon>Eukaryota</taxon>
        <taxon>Metazoa</taxon>
        <taxon>Spiralia</taxon>
        <taxon>Lophotrochozoa</taxon>
        <taxon>Mollusca</taxon>
        <taxon>Gastropoda</taxon>
        <taxon>Heterobranchia</taxon>
        <taxon>Euthyneura</taxon>
        <taxon>Panpulmonata</taxon>
        <taxon>Sacoglossa</taxon>
        <taxon>Placobranchoidea</taxon>
        <taxon>Plakobranchidae</taxon>
        <taxon>Elysia</taxon>
    </lineage>
</organism>
<sequence>MFKSSLPKSILRRDVSESEQSGLEPTRSDQCYWATAQHGCGSTMGHNDVTRASLKFYQNFVGDVPKQTPPWRYLCLRR</sequence>
<protein>
    <submittedName>
        <fullName evidence="2">Uncharacterized protein</fullName>
    </submittedName>
</protein>